<dbReference type="InterPro" id="IPR012338">
    <property type="entry name" value="Beta-lactam/transpept-like"/>
</dbReference>
<evidence type="ECO:0000313" key="5">
    <source>
        <dbReference type="Proteomes" id="UP000028524"/>
    </source>
</evidence>
<dbReference type="PANTHER" id="PTHR43283">
    <property type="entry name" value="BETA-LACTAMASE-RELATED"/>
    <property type="match status" value="1"/>
</dbReference>
<dbReference type="GO" id="GO:0016787">
    <property type="term" value="F:hydrolase activity"/>
    <property type="evidence" value="ECO:0007669"/>
    <property type="project" value="UniProtKB-KW"/>
</dbReference>
<dbReference type="InParanoid" id="A0A084QLN4"/>
<keyword evidence="5" id="KW-1185">Reference proteome</keyword>
<evidence type="ECO:0000313" key="4">
    <source>
        <dbReference type="EMBL" id="KFA64869.1"/>
    </source>
</evidence>
<dbReference type="HOGENOM" id="CLU_020027_11_1_1"/>
<accession>A0A084QLN4</accession>
<dbReference type="InterPro" id="IPR050789">
    <property type="entry name" value="Diverse_Enzym_Activities"/>
</dbReference>
<comment type="similarity">
    <text evidence="1">Belongs to the class-A beta-lactamase family.</text>
</comment>
<evidence type="ECO:0000256" key="2">
    <source>
        <dbReference type="ARBA" id="ARBA00022801"/>
    </source>
</evidence>
<dbReference type="OrthoDB" id="428260at2759"/>
<reference evidence="4 5" key="1">
    <citation type="journal article" date="2014" name="BMC Genomics">
        <title>Comparative genome sequencing reveals chemotype-specific gene clusters in the toxigenic black mold Stachybotrys.</title>
        <authorList>
            <person name="Semeiks J."/>
            <person name="Borek D."/>
            <person name="Otwinowski Z."/>
            <person name="Grishin N.V."/>
        </authorList>
    </citation>
    <scope>NUCLEOTIDE SEQUENCE [LARGE SCALE GENOMIC DNA]</scope>
    <source>
        <strain evidence="4 5">IBT 40285</strain>
    </source>
</reference>
<name>A0A084QLN4_STAC4</name>
<dbReference type="Pfam" id="PF00144">
    <property type="entry name" value="Beta-lactamase"/>
    <property type="match status" value="1"/>
</dbReference>
<dbReference type="AlphaFoldDB" id="A0A084QLN4"/>
<proteinExistence type="inferred from homology"/>
<dbReference type="PANTHER" id="PTHR43283:SF17">
    <property type="entry name" value="(LOVD), PUTATIVE (AFU_ORTHOLOGUE AFUA_5G00920)-RELATED"/>
    <property type="match status" value="1"/>
</dbReference>
<dbReference type="STRING" id="1283841.A0A084QLN4"/>
<feature type="domain" description="Beta-lactamase-related" evidence="3">
    <location>
        <begin position="35"/>
        <end position="379"/>
    </location>
</feature>
<dbReference type="Gene3D" id="3.40.710.10">
    <property type="entry name" value="DD-peptidase/beta-lactamase superfamily"/>
    <property type="match status" value="1"/>
</dbReference>
<gene>
    <name evidence="4" type="ORF">S40285_02862</name>
</gene>
<keyword evidence="2" id="KW-0378">Hydrolase</keyword>
<sequence length="394" mass="42719">MADSIEPSYQAAIDAGKIHGAIVFAADASKGFIYNKVLGHRVLPSAEKQQLQPDDVLCIASGTKLITTIAALQCIEKGQLTLTGDLSSLAPELVTRQVITGWSEQNEPVLEASTTPITLEMLLTHSAGLSYYFADPLISKWQQKYNAPAAEPQPVEEIYNQPLGYQPGSSWMYGSGVDWAGRIVERVTGLTLGEYMQQNIFEPLGIADAQFYPVSRNDLRARMVDLNPDDPEGLGKAVFGGNADINKLGRGHFGGHGLFITGTSFTKILHSLLANDGTLLKPTTADDMFRNHLSPEAASQIEPSIGPAGSFLRMGTEGKVGYGLGGLLTLEDADGWYGERTLTWGGGVTFTWFIDRKMDLCGFAALQATLPVDGVEMARLKDVFRRDVYRKRGA</sequence>
<dbReference type="InterPro" id="IPR001466">
    <property type="entry name" value="Beta-lactam-related"/>
</dbReference>
<evidence type="ECO:0000256" key="1">
    <source>
        <dbReference type="ARBA" id="ARBA00009009"/>
    </source>
</evidence>
<dbReference type="SUPFAM" id="SSF56601">
    <property type="entry name" value="beta-lactamase/transpeptidase-like"/>
    <property type="match status" value="1"/>
</dbReference>
<protein>
    <recommendedName>
        <fullName evidence="3">Beta-lactamase-related domain-containing protein</fullName>
    </recommendedName>
</protein>
<dbReference type="Proteomes" id="UP000028524">
    <property type="component" value="Unassembled WGS sequence"/>
</dbReference>
<dbReference type="EMBL" id="KL660643">
    <property type="protein sequence ID" value="KFA64869.1"/>
    <property type="molecule type" value="Genomic_DNA"/>
</dbReference>
<evidence type="ECO:0000259" key="3">
    <source>
        <dbReference type="Pfam" id="PF00144"/>
    </source>
</evidence>
<organism evidence="4 5">
    <name type="scientific">Stachybotrys chlorohalonatus (strain IBT 40285)</name>
    <dbReference type="NCBI Taxonomy" id="1283841"/>
    <lineage>
        <taxon>Eukaryota</taxon>
        <taxon>Fungi</taxon>
        <taxon>Dikarya</taxon>
        <taxon>Ascomycota</taxon>
        <taxon>Pezizomycotina</taxon>
        <taxon>Sordariomycetes</taxon>
        <taxon>Hypocreomycetidae</taxon>
        <taxon>Hypocreales</taxon>
        <taxon>Stachybotryaceae</taxon>
        <taxon>Stachybotrys</taxon>
    </lineage>
</organism>